<protein>
    <submittedName>
        <fullName evidence="2">Uncharacterized protein</fullName>
    </submittedName>
</protein>
<dbReference type="Proteomes" id="UP000199356">
    <property type="component" value="Unassembled WGS sequence"/>
</dbReference>
<organism evidence="2 3">
    <name type="scientific">Tranquillimonas alkanivorans</name>
    <dbReference type="NCBI Taxonomy" id="441119"/>
    <lineage>
        <taxon>Bacteria</taxon>
        <taxon>Pseudomonadati</taxon>
        <taxon>Pseudomonadota</taxon>
        <taxon>Alphaproteobacteria</taxon>
        <taxon>Rhodobacterales</taxon>
        <taxon>Roseobacteraceae</taxon>
        <taxon>Tranquillimonas</taxon>
    </lineage>
</organism>
<keyword evidence="1" id="KW-1133">Transmembrane helix</keyword>
<keyword evidence="3" id="KW-1185">Reference proteome</keyword>
<evidence type="ECO:0000313" key="3">
    <source>
        <dbReference type="Proteomes" id="UP000199356"/>
    </source>
</evidence>
<evidence type="ECO:0000256" key="1">
    <source>
        <dbReference type="SAM" id="Phobius"/>
    </source>
</evidence>
<keyword evidence="1" id="KW-0812">Transmembrane</keyword>
<feature type="transmembrane region" description="Helical" evidence="1">
    <location>
        <begin position="47"/>
        <end position="70"/>
    </location>
</feature>
<proteinExistence type="predicted"/>
<dbReference type="AlphaFoldDB" id="A0A1I5URY0"/>
<feature type="transmembrane region" description="Helical" evidence="1">
    <location>
        <begin position="140"/>
        <end position="160"/>
    </location>
</feature>
<accession>A0A1I5URY0</accession>
<gene>
    <name evidence="2" type="ORF">SAMN04488047_12310</name>
</gene>
<dbReference type="STRING" id="441119.SAMN04488047_12310"/>
<reference evidence="2 3" key="1">
    <citation type="submission" date="2016-10" db="EMBL/GenBank/DDBJ databases">
        <authorList>
            <person name="de Groot N.N."/>
        </authorList>
    </citation>
    <scope>NUCLEOTIDE SEQUENCE [LARGE SCALE GENOMIC DNA]</scope>
    <source>
        <strain evidence="2 3">DSM 19547</strain>
    </source>
</reference>
<dbReference type="RefSeq" id="WP_093424822.1">
    <property type="nucleotide sequence ID" value="NZ_FOXA01000023.1"/>
</dbReference>
<sequence>MDLPFTQDAFFAVFGGYNQVVWPLIPLFYVLATASVAMLFRPSRGAALFIPSTLAAMWAVNGVGYHWMFFREINPAAALFAAVFVVQAMGLIVLPARIPSLRFAAGTEARPAIGLLLILFATVLYPLWGWTAGHGWPEMPAFGVAPCPTTIFTIGILLTGTWRVVRWLLIVPGLWAVVGGSAAIFLGVPQDSTLIVALVLLILFTVGLASGRGYARHSAVDAA</sequence>
<feature type="transmembrane region" description="Helical" evidence="1">
    <location>
        <begin position="109"/>
        <end position="128"/>
    </location>
</feature>
<feature type="transmembrane region" description="Helical" evidence="1">
    <location>
        <begin position="194"/>
        <end position="215"/>
    </location>
</feature>
<dbReference type="Pfam" id="PF19540">
    <property type="entry name" value="DUF6064"/>
    <property type="match status" value="1"/>
</dbReference>
<feature type="transmembrane region" description="Helical" evidence="1">
    <location>
        <begin position="20"/>
        <end position="40"/>
    </location>
</feature>
<feature type="transmembrane region" description="Helical" evidence="1">
    <location>
        <begin position="167"/>
        <end position="188"/>
    </location>
</feature>
<dbReference type="OrthoDB" id="1437042at2"/>
<feature type="transmembrane region" description="Helical" evidence="1">
    <location>
        <begin position="76"/>
        <end position="97"/>
    </location>
</feature>
<dbReference type="InterPro" id="IPR045708">
    <property type="entry name" value="DUF6064"/>
</dbReference>
<dbReference type="EMBL" id="FOXA01000023">
    <property type="protein sequence ID" value="SFP97486.1"/>
    <property type="molecule type" value="Genomic_DNA"/>
</dbReference>
<evidence type="ECO:0000313" key="2">
    <source>
        <dbReference type="EMBL" id="SFP97486.1"/>
    </source>
</evidence>
<name>A0A1I5URY0_9RHOB</name>
<keyword evidence="1" id="KW-0472">Membrane</keyword>